<dbReference type="GO" id="GO:0004672">
    <property type="term" value="F:protein kinase activity"/>
    <property type="evidence" value="ECO:0007669"/>
    <property type="project" value="InterPro"/>
</dbReference>
<dbReference type="RefSeq" id="XP_064855214.1">
    <property type="nucleotide sequence ID" value="XM_064999142.1"/>
</dbReference>
<feature type="domain" description="Protein kinase" evidence="1">
    <location>
        <begin position="1"/>
        <end position="181"/>
    </location>
</feature>
<reference evidence="2 3" key="1">
    <citation type="journal article" date="2023" name="Elife">
        <title>Identification of key yeast species and microbe-microbe interactions impacting larval growth of Drosophila in the wild.</title>
        <authorList>
            <person name="Mure A."/>
            <person name="Sugiura Y."/>
            <person name="Maeda R."/>
            <person name="Honda K."/>
            <person name="Sakurai N."/>
            <person name="Takahashi Y."/>
            <person name="Watada M."/>
            <person name="Katoh T."/>
            <person name="Gotoh A."/>
            <person name="Gotoh Y."/>
            <person name="Taniguchi I."/>
            <person name="Nakamura K."/>
            <person name="Hayashi T."/>
            <person name="Katayama T."/>
            <person name="Uemura T."/>
            <person name="Hattori Y."/>
        </authorList>
    </citation>
    <scope>NUCLEOTIDE SEQUENCE [LARGE SCALE GENOMIC DNA]</scope>
    <source>
        <strain evidence="2 3">SC-9</strain>
    </source>
</reference>
<comment type="caution">
    <text evidence="2">The sequence shown here is derived from an EMBL/GenBank/DDBJ whole genome shotgun (WGS) entry which is preliminary data.</text>
</comment>
<dbReference type="AlphaFoldDB" id="A0AAV5QVS6"/>
<dbReference type="EMBL" id="BTFZ01000019">
    <property type="protein sequence ID" value="GMM38218.1"/>
    <property type="molecule type" value="Genomic_DNA"/>
</dbReference>
<dbReference type="GO" id="GO:0005524">
    <property type="term" value="F:ATP binding"/>
    <property type="evidence" value="ECO:0007669"/>
    <property type="project" value="InterPro"/>
</dbReference>
<name>A0AAV5QVS6_9ASCO</name>
<proteinExistence type="predicted"/>
<dbReference type="Pfam" id="PF00069">
    <property type="entry name" value="Pkinase"/>
    <property type="match status" value="1"/>
</dbReference>
<dbReference type="PROSITE" id="PS50011">
    <property type="entry name" value="PROTEIN_KINASE_DOM"/>
    <property type="match status" value="1"/>
</dbReference>
<evidence type="ECO:0000313" key="3">
    <source>
        <dbReference type="Proteomes" id="UP001360560"/>
    </source>
</evidence>
<dbReference type="InterPro" id="IPR000719">
    <property type="entry name" value="Prot_kinase_dom"/>
</dbReference>
<keyword evidence="3" id="KW-1185">Reference proteome</keyword>
<evidence type="ECO:0000313" key="2">
    <source>
        <dbReference type="EMBL" id="GMM38218.1"/>
    </source>
</evidence>
<protein>
    <recommendedName>
        <fullName evidence="1">Protein kinase domain-containing protein</fullName>
    </recommendedName>
</protein>
<dbReference type="Gene3D" id="1.10.510.10">
    <property type="entry name" value="Transferase(Phosphotransferase) domain 1"/>
    <property type="match status" value="1"/>
</dbReference>
<sequence>MEGQFILLENLVESGYVSLHEFHEPENFRKDRLLRNMLLMMSEVHCAGVAHCNIKGRNIFINESMKIKLINFGSSTRMKPRPFKPKRAQSPLLATLKDGFQDDYSRLFDLLDKKFPAHRTCEQILKQFIDGTERLRYFLGVKIFYFGFVIEMMVERDIQSVDCNGAFKNLSEVLALIEIHD</sequence>
<dbReference type="InterPro" id="IPR011009">
    <property type="entry name" value="Kinase-like_dom_sf"/>
</dbReference>
<dbReference type="Proteomes" id="UP001360560">
    <property type="component" value="Unassembled WGS sequence"/>
</dbReference>
<dbReference type="GeneID" id="90076207"/>
<gene>
    <name evidence="2" type="ORF">DASC09_055570</name>
</gene>
<dbReference type="SUPFAM" id="SSF56112">
    <property type="entry name" value="Protein kinase-like (PK-like)"/>
    <property type="match status" value="1"/>
</dbReference>
<accession>A0AAV5QVS6</accession>
<evidence type="ECO:0000259" key="1">
    <source>
        <dbReference type="PROSITE" id="PS50011"/>
    </source>
</evidence>
<organism evidence="2 3">
    <name type="scientific">Saccharomycopsis crataegensis</name>
    <dbReference type="NCBI Taxonomy" id="43959"/>
    <lineage>
        <taxon>Eukaryota</taxon>
        <taxon>Fungi</taxon>
        <taxon>Dikarya</taxon>
        <taxon>Ascomycota</taxon>
        <taxon>Saccharomycotina</taxon>
        <taxon>Saccharomycetes</taxon>
        <taxon>Saccharomycopsidaceae</taxon>
        <taxon>Saccharomycopsis</taxon>
    </lineage>
</organism>